<dbReference type="RefSeq" id="WP_007786140.1">
    <property type="nucleotide sequence ID" value="NZ_CM001441.1"/>
</dbReference>
<dbReference type="InterPro" id="IPR003593">
    <property type="entry name" value="AAA+_ATPase"/>
</dbReference>
<dbReference type="PANTHER" id="PTHR43790:SF9">
    <property type="entry name" value="GALACTOFURANOSE TRANSPORTER ATP-BINDING PROTEIN YTFR"/>
    <property type="match status" value="1"/>
</dbReference>
<protein>
    <submittedName>
        <fullName evidence="10">ATPase component of uncharacterized ABC-type transporter</fullName>
    </submittedName>
</protein>
<keyword evidence="7" id="KW-1278">Translocase</keyword>
<keyword evidence="2" id="KW-0813">Transport</keyword>
<evidence type="ECO:0000313" key="11">
    <source>
        <dbReference type="Proteomes" id="UP000005104"/>
    </source>
</evidence>
<evidence type="ECO:0000256" key="1">
    <source>
        <dbReference type="ARBA" id="ARBA00004202"/>
    </source>
</evidence>
<dbReference type="GO" id="GO:0005524">
    <property type="term" value="F:ATP binding"/>
    <property type="evidence" value="ECO:0007669"/>
    <property type="project" value="UniProtKB-KW"/>
</dbReference>
<gene>
    <name evidence="10" type="ORF">DesyoDRAFT_4326</name>
</gene>
<dbReference type="SUPFAM" id="SSF52540">
    <property type="entry name" value="P-loop containing nucleoside triphosphate hydrolases"/>
    <property type="match status" value="2"/>
</dbReference>
<proteinExistence type="predicted"/>
<keyword evidence="8" id="KW-0472">Membrane</keyword>
<dbReference type="GO" id="GO:0016887">
    <property type="term" value="F:ATP hydrolysis activity"/>
    <property type="evidence" value="ECO:0007669"/>
    <property type="project" value="InterPro"/>
</dbReference>
<dbReference type="CDD" id="cd03215">
    <property type="entry name" value="ABC_Carb_Monos_II"/>
    <property type="match status" value="1"/>
</dbReference>
<evidence type="ECO:0000256" key="4">
    <source>
        <dbReference type="ARBA" id="ARBA00022737"/>
    </source>
</evidence>
<dbReference type="CDD" id="cd03216">
    <property type="entry name" value="ABC_Carb_Monos_I"/>
    <property type="match status" value="1"/>
</dbReference>
<evidence type="ECO:0000256" key="2">
    <source>
        <dbReference type="ARBA" id="ARBA00022448"/>
    </source>
</evidence>
<dbReference type="eggNOG" id="COG3845">
    <property type="taxonomic scope" value="Bacteria"/>
</dbReference>
<dbReference type="HOGENOM" id="CLU_000604_92_0_9"/>
<evidence type="ECO:0000259" key="9">
    <source>
        <dbReference type="PROSITE" id="PS50893"/>
    </source>
</evidence>
<dbReference type="OrthoDB" id="9771863at2"/>
<reference evidence="10 11" key="1">
    <citation type="submission" date="2011-11" db="EMBL/GenBank/DDBJ databases">
        <title>The Noncontiguous Finished genome of Desulfosporosinus youngiae DSM 17734.</title>
        <authorList>
            <consortium name="US DOE Joint Genome Institute (JGI-PGF)"/>
            <person name="Lucas S."/>
            <person name="Han J."/>
            <person name="Lapidus A."/>
            <person name="Cheng J.-F."/>
            <person name="Goodwin L."/>
            <person name="Pitluck S."/>
            <person name="Peters L."/>
            <person name="Ovchinnikova G."/>
            <person name="Lu M."/>
            <person name="Land M.L."/>
            <person name="Hauser L."/>
            <person name="Pester M."/>
            <person name="Spring S."/>
            <person name="Ollivier B."/>
            <person name="Rattei T."/>
            <person name="Klenk H.-P."/>
            <person name="Wagner M."/>
            <person name="Loy A."/>
            <person name="Woyke T.J."/>
        </authorList>
    </citation>
    <scope>NUCLEOTIDE SEQUENCE [LARGE SCALE GENOMIC DNA]</scope>
    <source>
        <strain evidence="10 11">DSM 17734</strain>
    </source>
</reference>
<evidence type="ECO:0000256" key="6">
    <source>
        <dbReference type="ARBA" id="ARBA00022840"/>
    </source>
</evidence>
<organism evidence="10 11">
    <name type="scientific">Desulfosporosinus youngiae DSM 17734</name>
    <dbReference type="NCBI Taxonomy" id="768710"/>
    <lineage>
        <taxon>Bacteria</taxon>
        <taxon>Bacillati</taxon>
        <taxon>Bacillota</taxon>
        <taxon>Clostridia</taxon>
        <taxon>Eubacteriales</taxon>
        <taxon>Desulfitobacteriaceae</taxon>
        <taxon>Desulfosporosinus</taxon>
    </lineage>
</organism>
<dbReference type="Gene3D" id="3.40.50.300">
    <property type="entry name" value="P-loop containing nucleotide triphosphate hydrolases"/>
    <property type="match status" value="2"/>
</dbReference>
<evidence type="ECO:0000313" key="10">
    <source>
        <dbReference type="EMBL" id="EHQ91281.1"/>
    </source>
</evidence>
<dbReference type="InterPro" id="IPR003439">
    <property type="entry name" value="ABC_transporter-like_ATP-bd"/>
</dbReference>
<name>H5XY71_9FIRM</name>
<keyword evidence="11" id="KW-1185">Reference proteome</keyword>
<keyword evidence="3" id="KW-1003">Cell membrane</keyword>
<feature type="domain" description="ABC transporter" evidence="9">
    <location>
        <begin position="7"/>
        <end position="240"/>
    </location>
</feature>
<dbReference type="AlphaFoldDB" id="H5XY71"/>
<comment type="subcellular location">
    <subcellularLocation>
        <location evidence="1">Cell membrane</location>
        <topology evidence="1">Peripheral membrane protein</topology>
    </subcellularLocation>
</comment>
<evidence type="ECO:0000256" key="7">
    <source>
        <dbReference type="ARBA" id="ARBA00022967"/>
    </source>
</evidence>
<dbReference type="InterPro" id="IPR017871">
    <property type="entry name" value="ABC_transporter-like_CS"/>
</dbReference>
<dbReference type="FunFam" id="3.40.50.300:FF:000127">
    <property type="entry name" value="Ribose import ATP-binding protein RbsA"/>
    <property type="match status" value="1"/>
</dbReference>
<feature type="domain" description="ABC transporter" evidence="9">
    <location>
        <begin position="257"/>
        <end position="505"/>
    </location>
</feature>
<dbReference type="InterPro" id="IPR027417">
    <property type="entry name" value="P-loop_NTPase"/>
</dbReference>
<dbReference type="Pfam" id="PF00005">
    <property type="entry name" value="ABC_tran"/>
    <property type="match status" value="2"/>
</dbReference>
<evidence type="ECO:0000256" key="5">
    <source>
        <dbReference type="ARBA" id="ARBA00022741"/>
    </source>
</evidence>
<evidence type="ECO:0000256" key="3">
    <source>
        <dbReference type="ARBA" id="ARBA00022475"/>
    </source>
</evidence>
<dbReference type="EMBL" id="CM001441">
    <property type="protein sequence ID" value="EHQ91281.1"/>
    <property type="molecule type" value="Genomic_DNA"/>
</dbReference>
<dbReference type="SMART" id="SM00382">
    <property type="entry name" value="AAA"/>
    <property type="match status" value="1"/>
</dbReference>
<evidence type="ECO:0000256" key="8">
    <source>
        <dbReference type="ARBA" id="ARBA00023136"/>
    </source>
</evidence>
<dbReference type="PROSITE" id="PS50893">
    <property type="entry name" value="ABC_TRANSPORTER_2"/>
    <property type="match status" value="2"/>
</dbReference>
<dbReference type="GO" id="GO:0005886">
    <property type="term" value="C:plasma membrane"/>
    <property type="evidence" value="ECO:0007669"/>
    <property type="project" value="UniProtKB-SubCell"/>
</dbReference>
<dbReference type="PROSITE" id="PS00211">
    <property type="entry name" value="ABC_TRANSPORTER_1"/>
    <property type="match status" value="1"/>
</dbReference>
<dbReference type="PANTHER" id="PTHR43790">
    <property type="entry name" value="CARBOHYDRATE TRANSPORT ATP-BINDING PROTEIN MG119-RELATED"/>
    <property type="match status" value="1"/>
</dbReference>
<sequence length="513" mass="56298">MEHEIAIELKDITKRFGEVVANDKVCLSVRKGEILAILGENGSGKTTLMNILSGIYFPDEGHIFVGGKEVTIRSPRDSFALGIGMIHQHFKLVNVLTAAENITLGLPGEENLKMKTITKEIERLTGQYGFEFNPAQKIYDMSVSQKQTVEIIKVLYRGAEILILDEPTAVLTPQETKKLFGVLKNMKNDGKSIIIITHKLNEVLELSDRVSVLRRGKYIGTVDTKEATAASLTEMMVGAKVTLDIARTDPVGQQKRIEVRGITCSNKEGTTVLKDVSFLAFSNEILGIAGIAGNGQKEILESIAGLQEIESGEILYYSPEGDTIKISQMKAADIYKLNISLAFVPEDRLGMGLVGSMDLTDNMMLRCYKEGRGFFADRKKPRNLALSIVDQLQVACPSVETPVRRLSGGNLQKVLLGREIASNPSVLMVAYPVRGLDINSSYTIYNLLNEQKSKGVAVIYVGEDLDVLLELCDRILVLAGGSVAGIVDARQSTKEEIGLMMSTGKDRYAHEEH</sequence>
<dbReference type="Proteomes" id="UP000005104">
    <property type="component" value="Chromosome"/>
</dbReference>
<keyword evidence="4" id="KW-0677">Repeat</keyword>
<keyword evidence="5" id="KW-0547">Nucleotide-binding</keyword>
<accession>H5XY71</accession>
<keyword evidence="6" id="KW-0067">ATP-binding</keyword>
<dbReference type="InterPro" id="IPR050107">
    <property type="entry name" value="ABC_carbohydrate_import_ATPase"/>
</dbReference>
<dbReference type="STRING" id="768710.DesyoDRAFT_4326"/>